<accession>A0A9P0BV71</accession>
<proteinExistence type="predicted"/>
<keyword evidence="2" id="KW-1185">Reference proteome</keyword>
<name>A0A9P0BV71_CHRIL</name>
<reference evidence="1" key="1">
    <citation type="submission" date="2021-12" db="EMBL/GenBank/DDBJ databases">
        <authorList>
            <person name="King R."/>
        </authorList>
    </citation>
    <scope>NUCLEOTIDE SEQUENCE</scope>
</reference>
<dbReference type="AlphaFoldDB" id="A0A9P0BV71"/>
<evidence type="ECO:0000313" key="2">
    <source>
        <dbReference type="Proteomes" id="UP001154114"/>
    </source>
</evidence>
<sequence length="237" mass="24628">MRYQILAKLKFIFQDNQKIFRIVKFPFVRQVALALLGCAVAEPPVGYSYSSPSISIGSLSSGGHYTSVPVGHQTSEGYHVDPHLLHKIKNIILKDEIQNQAYSSASSGHGHGHGISSHYGVPAPVYGVPHERIVGIELDHVQQAIQVAQYHQAEEGYASGYSGYSGYSSGGHGGYSSGGHGGYSIGGGYSSGGHGGFSSGGHGGYSSGGHGGSISYTTIGVPSGSYGVPSESYGVPH</sequence>
<gene>
    <name evidence="1" type="ORF">CINC_LOCUS11344</name>
</gene>
<evidence type="ECO:0000313" key="1">
    <source>
        <dbReference type="EMBL" id="CAH0604999.1"/>
    </source>
</evidence>
<protein>
    <submittedName>
        <fullName evidence="1">Uncharacterized protein</fullName>
    </submittedName>
</protein>
<organism evidence="1 2">
    <name type="scientific">Chrysodeixis includens</name>
    <name type="common">Soybean looper</name>
    <name type="synonym">Pseudoplusia includens</name>
    <dbReference type="NCBI Taxonomy" id="689277"/>
    <lineage>
        <taxon>Eukaryota</taxon>
        <taxon>Metazoa</taxon>
        <taxon>Ecdysozoa</taxon>
        <taxon>Arthropoda</taxon>
        <taxon>Hexapoda</taxon>
        <taxon>Insecta</taxon>
        <taxon>Pterygota</taxon>
        <taxon>Neoptera</taxon>
        <taxon>Endopterygota</taxon>
        <taxon>Lepidoptera</taxon>
        <taxon>Glossata</taxon>
        <taxon>Ditrysia</taxon>
        <taxon>Noctuoidea</taxon>
        <taxon>Noctuidae</taxon>
        <taxon>Plusiinae</taxon>
        <taxon>Chrysodeixis</taxon>
    </lineage>
</organism>
<dbReference type="Proteomes" id="UP001154114">
    <property type="component" value="Chromosome 5"/>
</dbReference>
<dbReference type="OrthoDB" id="8123780at2759"/>
<dbReference type="EMBL" id="LR824008">
    <property type="protein sequence ID" value="CAH0604999.1"/>
    <property type="molecule type" value="Genomic_DNA"/>
</dbReference>